<evidence type="ECO:0000256" key="3">
    <source>
        <dbReference type="ARBA" id="ARBA00023134"/>
    </source>
</evidence>
<sequence length="247" mass="28777">MFIIILYIFVSAKDKHYLDELRKQIQKLTDDSAKLKQQLDNAKESIVRLKEENAKYQARLEIKESEIKKLTEKLGFFPKGILEIFIRSYIDVRKKNINVLLLGRSGFGKSALGNSILQRECFKVGCSTKQIHTEVQCEMREFNGRGIGVFELPDIRYESGKKQSEASFQVTKDKIAEQCLHGFPVVLLLLRFRCRITHEYFFLIDNFKATFGQNSLKDSGILVMTCGDSWKLEFEKSFQDWIQHQLF</sequence>
<dbReference type="InterPro" id="IPR027417">
    <property type="entry name" value="P-loop_NTPase"/>
</dbReference>
<dbReference type="Gene3D" id="3.40.50.300">
    <property type="entry name" value="P-loop containing nucleotide triphosphate hydrolases"/>
    <property type="match status" value="1"/>
</dbReference>
<name>A0A2C9M4W3_BIOGL</name>
<dbReference type="InterPro" id="IPR006703">
    <property type="entry name" value="G_AIG1"/>
</dbReference>
<dbReference type="VEuPathDB" id="VectorBase:BGLB038587"/>
<gene>
    <name evidence="6" type="primary">106053182</name>
</gene>
<keyword evidence="4" id="KW-0175">Coiled coil</keyword>
<evidence type="ECO:0000256" key="4">
    <source>
        <dbReference type="SAM" id="Coils"/>
    </source>
</evidence>
<dbReference type="PROSITE" id="PS51720">
    <property type="entry name" value="G_AIG1"/>
    <property type="match status" value="1"/>
</dbReference>
<dbReference type="VEuPathDB" id="VectorBase:BGLAX_028398"/>
<reference evidence="6" key="1">
    <citation type="submission" date="2020-05" db="UniProtKB">
        <authorList>
            <consortium name="EnsemblMetazoa"/>
        </authorList>
    </citation>
    <scope>IDENTIFICATION</scope>
    <source>
        <strain evidence="6">BB02</strain>
    </source>
</reference>
<dbReference type="KEGG" id="bgt:106053182"/>
<evidence type="ECO:0000256" key="1">
    <source>
        <dbReference type="ARBA" id="ARBA00008535"/>
    </source>
</evidence>
<keyword evidence="2" id="KW-0547">Nucleotide-binding</keyword>
<proteinExistence type="inferred from homology"/>
<dbReference type="PANTHER" id="PTHR10903">
    <property type="entry name" value="GTPASE, IMAP FAMILY MEMBER-RELATED"/>
    <property type="match status" value="1"/>
</dbReference>
<dbReference type="STRING" id="6526.A0A2C9M4W3"/>
<keyword evidence="3" id="KW-0342">GTP-binding</keyword>
<comment type="similarity">
    <text evidence="1">Belongs to the TRAFAC class TrmE-Era-EngA-EngB-Septin-like GTPase superfamily. AIG1/Toc34/Toc159-like paraseptin GTPase family. IAN subfamily.</text>
</comment>
<dbReference type="GO" id="GO:0005525">
    <property type="term" value="F:GTP binding"/>
    <property type="evidence" value="ECO:0007669"/>
    <property type="project" value="UniProtKB-KW"/>
</dbReference>
<dbReference type="InterPro" id="IPR045058">
    <property type="entry name" value="GIMA/IAN/Toc"/>
</dbReference>
<dbReference type="EnsemblMetazoa" id="BGLB038587-RA">
    <property type="protein sequence ID" value="BGLB038587-PA"/>
    <property type="gene ID" value="BGLB038587"/>
</dbReference>
<dbReference type="SUPFAM" id="SSF52540">
    <property type="entry name" value="P-loop containing nucleoside triphosphate hydrolases"/>
    <property type="match status" value="1"/>
</dbReference>
<organism evidence="6 7">
    <name type="scientific">Biomphalaria glabrata</name>
    <name type="common">Bloodfluke planorb</name>
    <name type="synonym">Freshwater snail</name>
    <dbReference type="NCBI Taxonomy" id="6526"/>
    <lineage>
        <taxon>Eukaryota</taxon>
        <taxon>Metazoa</taxon>
        <taxon>Spiralia</taxon>
        <taxon>Lophotrochozoa</taxon>
        <taxon>Mollusca</taxon>
        <taxon>Gastropoda</taxon>
        <taxon>Heterobranchia</taxon>
        <taxon>Euthyneura</taxon>
        <taxon>Panpulmonata</taxon>
        <taxon>Hygrophila</taxon>
        <taxon>Lymnaeoidea</taxon>
        <taxon>Planorbidae</taxon>
        <taxon>Biomphalaria</taxon>
    </lineage>
</organism>
<dbReference type="PANTHER" id="PTHR10903:SF184">
    <property type="entry name" value="GTP-BINDING PROTEIN A"/>
    <property type="match status" value="1"/>
</dbReference>
<evidence type="ECO:0000256" key="2">
    <source>
        <dbReference type="ARBA" id="ARBA00022741"/>
    </source>
</evidence>
<dbReference type="AlphaFoldDB" id="A0A2C9M4W3"/>
<dbReference type="Proteomes" id="UP000076420">
    <property type="component" value="Unassembled WGS sequence"/>
</dbReference>
<dbReference type="Gene3D" id="1.10.287.1490">
    <property type="match status" value="1"/>
</dbReference>
<evidence type="ECO:0000313" key="6">
    <source>
        <dbReference type="EnsemblMetazoa" id="BGLB038587-PA"/>
    </source>
</evidence>
<protein>
    <recommendedName>
        <fullName evidence="5">AIG1-type G domain-containing protein</fullName>
    </recommendedName>
</protein>
<feature type="coiled-coil region" evidence="4">
    <location>
        <begin position="18"/>
        <end position="73"/>
    </location>
</feature>
<feature type="domain" description="AIG1-type G" evidence="5">
    <location>
        <begin position="94"/>
        <end position="247"/>
    </location>
</feature>
<accession>A0A2C9M4W3</accession>
<evidence type="ECO:0000259" key="5">
    <source>
        <dbReference type="PROSITE" id="PS51720"/>
    </source>
</evidence>
<dbReference type="OrthoDB" id="6120595at2759"/>
<evidence type="ECO:0000313" key="7">
    <source>
        <dbReference type="Proteomes" id="UP000076420"/>
    </source>
</evidence>
<dbReference type="Pfam" id="PF04548">
    <property type="entry name" value="AIG1"/>
    <property type="match status" value="1"/>
</dbReference>